<dbReference type="InterPro" id="IPR015943">
    <property type="entry name" value="WD40/YVTN_repeat-like_dom_sf"/>
</dbReference>
<dbReference type="GO" id="GO:0003676">
    <property type="term" value="F:nucleic acid binding"/>
    <property type="evidence" value="ECO:0007669"/>
    <property type="project" value="InterPro"/>
</dbReference>
<evidence type="ECO:0000256" key="11">
    <source>
        <dbReference type="ARBA" id="ARBA00023136"/>
    </source>
</evidence>
<dbReference type="Proteomes" id="UP000244309">
    <property type="component" value="Unassembled WGS sequence"/>
</dbReference>
<evidence type="ECO:0000259" key="15">
    <source>
        <dbReference type="Pfam" id="PF03178"/>
    </source>
</evidence>
<dbReference type="InterPro" id="IPR004871">
    <property type="entry name" value="RSE1/DDB1/CPSF1_C"/>
</dbReference>
<evidence type="ECO:0000256" key="5">
    <source>
        <dbReference type="ARBA" id="ARBA00020927"/>
    </source>
</evidence>
<evidence type="ECO:0000313" key="19">
    <source>
        <dbReference type="Proteomes" id="UP000244309"/>
    </source>
</evidence>
<gene>
    <name evidence="18" type="ORF">CXQ85_003056</name>
</gene>
<evidence type="ECO:0000256" key="10">
    <source>
        <dbReference type="ARBA" id="ARBA00022989"/>
    </source>
</evidence>
<dbReference type="GO" id="GO:0006397">
    <property type="term" value="P:mRNA processing"/>
    <property type="evidence" value="ECO:0007669"/>
    <property type="project" value="UniProtKB-KW"/>
</dbReference>
<evidence type="ECO:0000256" key="8">
    <source>
        <dbReference type="ARBA" id="ARBA00022692"/>
    </source>
</evidence>
<keyword evidence="12" id="KW-0539">Nucleus</keyword>
<keyword evidence="10 14" id="KW-1133">Transmembrane helix</keyword>
<keyword evidence="7" id="KW-0507">mRNA processing</keyword>
<dbReference type="GeneID" id="37008387"/>
<evidence type="ECO:0000313" key="18">
    <source>
        <dbReference type="EMBL" id="PVH23322.1"/>
    </source>
</evidence>
<dbReference type="UniPathway" id="UPA00196"/>
<evidence type="ECO:0000256" key="3">
    <source>
        <dbReference type="ARBA" id="ARBA00004687"/>
    </source>
</evidence>
<dbReference type="VEuPathDB" id="FungiDB:CXQ85_003056"/>
<comment type="pathway">
    <text evidence="3">Glycolipid biosynthesis; glycosylphosphatidylinositol-anchor biosynthesis.</text>
</comment>
<evidence type="ECO:0000259" key="16">
    <source>
        <dbReference type="Pfam" id="PF10433"/>
    </source>
</evidence>
<evidence type="ECO:0000256" key="12">
    <source>
        <dbReference type="ARBA" id="ARBA00023242"/>
    </source>
</evidence>
<feature type="transmembrane region" description="Helical" evidence="14">
    <location>
        <begin position="1420"/>
        <end position="1440"/>
    </location>
</feature>
<feature type="transmembrane region" description="Helical" evidence="14">
    <location>
        <begin position="1494"/>
        <end position="1513"/>
    </location>
</feature>
<evidence type="ECO:0000256" key="13">
    <source>
        <dbReference type="SAM" id="MobiDB-lite"/>
    </source>
</evidence>
<keyword evidence="11 14" id="KW-0472">Membrane</keyword>
<dbReference type="Pfam" id="PF23726">
    <property type="entry name" value="Beta-prop_RSE1_2nd"/>
    <property type="match status" value="1"/>
</dbReference>
<accession>A0A2V1AZN9</accession>
<protein>
    <recommendedName>
        <fullName evidence="5">Glycosylphosphatidylinositol anchor biosynthesis protein 11</fullName>
    </recommendedName>
</protein>
<dbReference type="GO" id="GO:0005634">
    <property type="term" value="C:nucleus"/>
    <property type="evidence" value="ECO:0007669"/>
    <property type="project" value="UniProtKB-SubCell"/>
</dbReference>
<evidence type="ECO:0000256" key="9">
    <source>
        <dbReference type="ARBA" id="ARBA00022824"/>
    </source>
</evidence>
<comment type="similarity">
    <text evidence="4">Belongs to the PIGF family.</text>
</comment>
<feature type="region of interest" description="Disordered" evidence="13">
    <location>
        <begin position="160"/>
        <end position="193"/>
    </location>
</feature>
<dbReference type="Pfam" id="PF03178">
    <property type="entry name" value="CPSF_A"/>
    <property type="match status" value="1"/>
</dbReference>
<comment type="caution">
    <text evidence="18">The sequence shown here is derived from an EMBL/GenBank/DDBJ whole genome shotgun (WGS) entry which is preliminary data.</text>
</comment>
<feature type="domain" description="RSE1/DDB1/CPSF1 C-terminal" evidence="15">
    <location>
        <begin position="984"/>
        <end position="1314"/>
    </location>
</feature>
<keyword evidence="19" id="KW-1185">Reference proteome</keyword>
<sequence>MNAYDVFIEPTTVNNCVGCNFISSQQKHLVVAKTSILQIFEVLKKKPTATHREGYKLKLVSQYKVQGKITDIKPIRTIESNNLDYLLISTEKAKFSCIKWDSTKHGIQTVSLHFYEHVLEETSYEDIPKSQLLVDPNSKALACLRQANMLVFLPFHQLGDEDEDDSESDDDESGIDKSNQDKQNSNDARDADASKVEFSAAVPRNMSLFEESLVLEINSLNNSIGEVIDIRFLNNYRRPTIAVLSQQKRTWTGLLPTSKDNVQFTVLSLNLRARSATTVLKLENLPYDIERIYPVPGPMNGSLLVGSNELIHVDGGGISRRIALNEYFADTTDMARGFSDQSSLNLKLENCTFAKISNETKLLMLLRDGTSYCISFEMDGKAIKKMFVEGFVSESFNQWKVHMPGEVASLDDDLLFFSSRTDDASLVTIKGKQHAASAPSATLTESKAEEEEDDFYDEMGSSSGNISQGGIIEVIEHDSLTNNGPVSSFTLGHYSREKFVTNLPNPDYESKSIFASGGLADTGHINIFTPTIQPEIKTSLTFSQLNRLWTLSNKYLITSDDPNNKSEIFDITQSYARLPAKQFIHDELTVAMHELSDGKYILQVTPKHVVLYNNRFKRMSTLDSELSDVSDADIITSVYDDGFLMLFLSTGELMIYTINTYSKTFTKIPLPKLLNEALITTGYITNSRLLNAVTKDLTLLTARGQKRSRGGNQVAAVKADESFQDPKSKIFIVVTGDNRIVVFNRFHNEKCFQLNSAEKFSDLLTLGFFDIVSGEPDPVIKQVVLNDLGDETCKEEYLTILTVGGEIYCYKLFFDGENFKFIKDIDTPITGAPFNAFAEGTSIERRMVFFSNISGFTCILVTGIIPFLIVKERKSTVRVFKFSKIPIVSFVPFSDDNLKNALIYLDTKKNARIVEIPQSFNYENRLPMRRVNIGETVKSLAYHEGSNTFLVSTFKEIPYDCVDLEGNPIFGLKPNKPREASYKGSIKLLSPMNWGVIDTMELEDNEVGLHLKTVPLDVGSSLKRFKNRKEFVLVGTGRYATEDLVANGAYKLIEIIDIIPEPGKPETNHKLKVFTHEDVRGAVTAICDVTGRFLIAQGQKIIVRDIKDNSAVPVAFLDTAVYVTEAKSFGNFVLLGDTLKSVWLAGFDAEPFRMLMLSKDVHGHDVSCADFLVKDENLHIVLADSKGVLHALQYNPEDPTSSNGQRLLSKAAFNTNFKTSCMKNVPKFEQFNQSIEPDRQTFQTIASSTEGAFYVIFPVDESLYRKFYVLQQQLIEKEFHPCGLNPKSNRMGSTTATDGSSRPILDCELIRRYAKLNDDRKTTLMQKIGINAQVELWKDLVEMENVLNGMMDSEHNKEKNPSKKAKSVSFSSSVGDISSDTVNSQDVDIPKTNSPLWPNPIHYLLIINALYSKGLTLDPLGLMLAGIPILVLAQCFYGFVLITSSKNTYQGRTIKDNAPLVVITATVASLLLANIVFVMVILMGAPLAKLVTETYVLSIHIALLAIQPVLVLFRLEYGQLRKFFTTDKVYSEVLSNTVLCSSFFALLGAWLGVIPIPLDWDRPWQQWPCTILTGAYIGGFIGHNVATIRSLLF</sequence>
<dbReference type="InterPro" id="IPR050358">
    <property type="entry name" value="RSE1/DDB1/CFT1"/>
</dbReference>
<comment type="subcellular location">
    <subcellularLocation>
        <location evidence="2">Endoplasmic reticulum membrane</location>
        <topology evidence="2">Multi-pass membrane protein</topology>
    </subcellularLocation>
    <subcellularLocation>
        <location evidence="1">Nucleus</location>
    </subcellularLocation>
</comment>
<feature type="compositionally biased region" description="Acidic residues" evidence="13">
    <location>
        <begin position="160"/>
        <end position="173"/>
    </location>
</feature>
<dbReference type="OrthoDB" id="6109at2759"/>
<dbReference type="InterPro" id="IPR009580">
    <property type="entry name" value="GPI_biosynthesis_protein_Pig-F"/>
</dbReference>
<dbReference type="Gene3D" id="2.130.10.10">
    <property type="entry name" value="YVTN repeat-like/Quinoprotein amine dehydrogenase"/>
    <property type="match status" value="2"/>
</dbReference>
<keyword evidence="6" id="KW-0337">GPI-anchor biosynthesis</keyword>
<feature type="transmembrane region" description="Helical" evidence="14">
    <location>
        <begin position="1533"/>
        <end position="1554"/>
    </location>
</feature>
<organism evidence="18 19">
    <name type="scientific">Candidozyma haemuli</name>
    <dbReference type="NCBI Taxonomy" id="45357"/>
    <lineage>
        <taxon>Eukaryota</taxon>
        <taxon>Fungi</taxon>
        <taxon>Dikarya</taxon>
        <taxon>Ascomycota</taxon>
        <taxon>Saccharomycotina</taxon>
        <taxon>Pichiomycetes</taxon>
        <taxon>Metschnikowiaceae</taxon>
        <taxon>Candidozyma</taxon>
    </lineage>
</organism>
<dbReference type="RefSeq" id="XP_025344262.1">
    <property type="nucleotide sequence ID" value="XM_025486712.1"/>
</dbReference>
<evidence type="ECO:0000256" key="7">
    <source>
        <dbReference type="ARBA" id="ARBA00022664"/>
    </source>
</evidence>
<dbReference type="Pfam" id="PF06699">
    <property type="entry name" value="PIG-F"/>
    <property type="match status" value="1"/>
</dbReference>
<dbReference type="EMBL" id="PKFO01000010">
    <property type="protein sequence ID" value="PVH23322.1"/>
    <property type="molecule type" value="Genomic_DNA"/>
</dbReference>
<dbReference type="InterPro" id="IPR018846">
    <property type="entry name" value="Beta-prop_RSE1/DDB1/CPSF1_1st"/>
</dbReference>
<evidence type="ECO:0000256" key="14">
    <source>
        <dbReference type="SAM" id="Phobius"/>
    </source>
</evidence>
<keyword evidence="9" id="KW-0256">Endoplasmic reticulum</keyword>
<dbReference type="GO" id="GO:0005789">
    <property type="term" value="C:endoplasmic reticulum membrane"/>
    <property type="evidence" value="ECO:0007669"/>
    <property type="project" value="UniProtKB-SubCell"/>
</dbReference>
<proteinExistence type="inferred from homology"/>
<dbReference type="Pfam" id="PF10433">
    <property type="entry name" value="Beta-prop_RSE1_1st"/>
    <property type="match status" value="1"/>
</dbReference>
<reference evidence="18 19" key="1">
    <citation type="submission" date="2017-12" db="EMBL/GenBank/DDBJ databases">
        <title>Genome Sequence of a Multidrug-Resistant Candida haemulonii Isolate from a Patient with Chronic Leg Ulcers in Israel.</title>
        <authorList>
            <person name="Chow N.A."/>
            <person name="Gade L."/>
            <person name="Batra D."/>
            <person name="Rowe L.A."/>
            <person name="Ben-Ami R."/>
            <person name="Loparev V.N."/>
            <person name="Litvintseva A.P."/>
        </authorList>
    </citation>
    <scope>NUCLEOTIDE SEQUENCE [LARGE SCALE GENOMIC DNA]</scope>
    <source>
        <strain evidence="18 19">B11899</strain>
    </source>
</reference>
<feature type="domain" description="RSE1/DDB1/CPSF1 second beta-propeller" evidence="17">
    <location>
        <begin position="534"/>
        <end position="916"/>
    </location>
</feature>
<feature type="domain" description="RSE1/DDB1/CPSF1 first beta-propeller" evidence="16">
    <location>
        <begin position="13"/>
        <end position="433"/>
    </location>
</feature>
<evidence type="ECO:0000256" key="2">
    <source>
        <dbReference type="ARBA" id="ARBA00004477"/>
    </source>
</evidence>
<dbReference type="STRING" id="45357.A0A2V1AZN9"/>
<name>A0A2V1AZN9_9ASCO</name>
<feature type="transmembrane region" description="Helical" evidence="14">
    <location>
        <begin position="1460"/>
        <end position="1482"/>
    </location>
</feature>
<evidence type="ECO:0000259" key="17">
    <source>
        <dbReference type="Pfam" id="PF23726"/>
    </source>
</evidence>
<evidence type="ECO:0000256" key="6">
    <source>
        <dbReference type="ARBA" id="ARBA00022502"/>
    </source>
</evidence>
<dbReference type="PANTHER" id="PTHR10644">
    <property type="entry name" value="DNA REPAIR/RNA PROCESSING CPSF FAMILY"/>
    <property type="match status" value="1"/>
</dbReference>
<evidence type="ECO:0000256" key="4">
    <source>
        <dbReference type="ARBA" id="ARBA00007978"/>
    </source>
</evidence>
<dbReference type="GO" id="GO:0006506">
    <property type="term" value="P:GPI anchor biosynthetic process"/>
    <property type="evidence" value="ECO:0007669"/>
    <property type="project" value="UniProtKB-UniPathway"/>
</dbReference>
<evidence type="ECO:0000256" key="1">
    <source>
        <dbReference type="ARBA" id="ARBA00004123"/>
    </source>
</evidence>
<dbReference type="InterPro" id="IPR058543">
    <property type="entry name" value="Beta-prop_RSE1/DDB1/CPSF1_2nd"/>
</dbReference>
<keyword evidence="8 14" id="KW-0812">Transmembrane</keyword>